<dbReference type="OrthoDB" id="9815730at2"/>
<comment type="caution">
    <text evidence="3">The sequence shown here is derived from an EMBL/GenBank/DDBJ whole genome shotgun (WGS) entry which is preliminary data.</text>
</comment>
<dbReference type="PANTHER" id="PTHR35812:SF1">
    <property type="entry name" value="LIPOPROTEIN"/>
    <property type="match status" value="1"/>
</dbReference>
<dbReference type="PANTHER" id="PTHR35812">
    <property type="entry name" value="LIPOPROTEIN"/>
    <property type="match status" value="1"/>
</dbReference>
<dbReference type="EMBL" id="LAZL01000009">
    <property type="protein sequence ID" value="KMT65756.1"/>
    <property type="molecule type" value="Genomic_DNA"/>
</dbReference>
<protein>
    <recommendedName>
        <fullName evidence="2">Cadherin domain-containing protein</fullName>
    </recommendedName>
</protein>
<dbReference type="InterPro" id="IPR011460">
    <property type="entry name" value="Lcl_C"/>
</dbReference>
<feature type="chain" id="PRO_5005301653" description="Cadherin domain-containing protein" evidence="1">
    <location>
        <begin position="30"/>
        <end position="598"/>
    </location>
</feature>
<evidence type="ECO:0000256" key="1">
    <source>
        <dbReference type="SAM" id="SignalP"/>
    </source>
</evidence>
<dbReference type="PROSITE" id="PS50268">
    <property type="entry name" value="CADHERIN_2"/>
    <property type="match status" value="1"/>
</dbReference>
<dbReference type="GO" id="GO:0007156">
    <property type="term" value="P:homophilic cell adhesion via plasma membrane adhesion molecules"/>
    <property type="evidence" value="ECO:0007669"/>
    <property type="project" value="InterPro"/>
</dbReference>
<dbReference type="STRING" id="1513271.XM47_07045"/>
<dbReference type="AlphaFoldDB" id="A0A0J8JMC5"/>
<keyword evidence="4" id="KW-1185">Reference proteome</keyword>
<gene>
    <name evidence="3" type="ORF">XM47_07045</name>
</gene>
<keyword evidence="1" id="KW-0732">Signal</keyword>
<name>A0A0J8JMC5_9ALTE</name>
<dbReference type="Pfam" id="PF07603">
    <property type="entry name" value="Lcl_C"/>
    <property type="match status" value="1"/>
</dbReference>
<feature type="signal peptide" evidence="1">
    <location>
        <begin position="1"/>
        <end position="29"/>
    </location>
</feature>
<dbReference type="Gene3D" id="2.60.40.10">
    <property type="entry name" value="Immunoglobulins"/>
    <property type="match status" value="1"/>
</dbReference>
<evidence type="ECO:0000259" key="2">
    <source>
        <dbReference type="PROSITE" id="PS50268"/>
    </source>
</evidence>
<dbReference type="InterPro" id="IPR002126">
    <property type="entry name" value="Cadherin-like_dom"/>
</dbReference>
<feature type="domain" description="Cadherin" evidence="2">
    <location>
        <begin position="102"/>
        <end position="257"/>
    </location>
</feature>
<dbReference type="GO" id="GO:0016020">
    <property type="term" value="C:membrane"/>
    <property type="evidence" value="ECO:0007669"/>
    <property type="project" value="InterPro"/>
</dbReference>
<evidence type="ECO:0000313" key="4">
    <source>
        <dbReference type="Proteomes" id="UP000037600"/>
    </source>
</evidence>
<dbReference type="Proteomes" id="UP000037600">
    <property type="component" value="Unassembled WGS sequence"/>
</dbReference>
<proteinExistence type="predicted"/>
<reference evidence="3 4" key="1">
    <citation type="submission" date="2015-04" db="EMBL/GenBank/DDBJ databases">
        <title>Draft Genome Sequence of the Novel Agar-Digesting Marine Bacterium Q1.</title>
        <authorList>
            <person name="Li Y."/>
            <person name="Li D."/>
            <person name="Chen G."/>
            <person name="Du Z."/>
        </authorList>
    </citation>
    <scope>NUCLEOTIDE SEQUENCE [LARGE SCALE GENOMIC DNA]</scope>
    <source>
        <strain evidence="3 4">Q1</strain>
    </source>
</reference>
<evidence type="ECO:0000313" key="3">
    <source>
        <dbReference type="EMBL" id="KMT65756.1"/>
    </source>
</evidence>
<accession>A0A0J8JMC5</accession>
<sequence length="598" mass="64456">MYFSFNFFHILNLRQFLSAVGLLCLLNLAACSGSLSSESETSEDVELKVAIGSTGKLGQNIRIPVGTEQIDIVSSVRGEDDTYTYIWSAQPALFQEELSDTTTETVQLSIPESVITDTNITLTLIVIDSDGKQASTSMLVEVFAPNTNPEIISFEIDDKDQVVHSGKGFSFQSEWIDAQDGQNVASAIIYVTPNAAVDGIPSNGVLTQFDTAEVSFPALYIVGENQFINKSDKTASLTFTLSVTDMNGKTVTSSPLFIDILPASLTSLTIDAGDAQTVYTGQLVNLIGEVSRSDNIEYAWLQSDSETRLDLDVTDSLALQFNAPSVDSKTLFELKFTATDVVSGISYNDFVSVTVLPIGIFDGMNDTGITNCANETSNLVNCGQTNLPRQDAEIGRDSAALNAELAKEGGGELGFDFTLLNQNGEEDFTSTPTCVRDNVTGLIWEIKTTSGIRAHTHTFSWFDESEFNGGFSGSQTSNSAACFTDTSLTACSTASYIEYINSVGMCGGNDWRLPTVNELVSILNYANDDDKLALGANNFQIWSNHAKASTPYWTSESSLFGVNDSESPETPNAWAVNLSTGDEHAHSKLLAGAILLVR</sequence>
<organism evidence="3 4">
    <name type="scientific">Catenovulum maritimum</name>
    <dbReference type="NCBI Taxonomy" id="1513271"/>
    <lineage>
        <taxon>Bacteria</taxon>
        <taxon>Pseudomonadati</taxon>
        <taxon>Pseudomonadota</taxon>
        <taxon>Gammaproteobacteria</taxon>
        <taxon>Alteromonadales</taxon>
        <taxon>Alteromonadaceae</taxon>
        <taxon>Catenovulum</taxon>
    </lineage>
</organism>
<dbReference type="InterPro" id="IPR013783">
    <property type="entry name" value="Ig-like_fold"/>
</dbReference>
<dbReference type="GO" id="GO:0005509">
    <property type="term" value="F:calcium ion binding"/>
    <property type="evidence" value="ECO:0007669"/>
    <property type="project" value="InterPro"/>
</dbReference>